<keyword evidence="3" id="KW-1185">Reference proteome</keyword>
<accession>A0A9N9GF60</accession>
<feature type="region of interest" description="Disordered" evidence="1">
    <location>
        <begin position="86"/>
        <end position="121"/>
    </location>
</feature>
<dbReference type="EMBL" id="CAJVPL010002293">
    <property type="protein sequence ID" value="CAG8605934.1"/>
    <property type="molecule type" value="Genomic_DNA"/>
</dbReference>
<proteinExistence type="predicted"/>
<dbReference type="AlphaFoldDB" id="A0A9N9GF60"/>
<comment type="caution">
    <text evidence="2">The sequence shown here is derived from an EMBL/GenBank/DDBJ whole genome shotgun (WGS) entry which is preliminary data.</text>
</comment>
<reference evidence="2" key="1">
    <citation type="submission" date="2021-06" db="EMBL/GenBank/DDBJ databases">
        <authorList>
            <person name="Kallberg Y."/>
            <person name="Tangrot J."/>
            <person name="Rosling A."/>
        </authorList>
    </citation>
    <scope>NUCLEOTIDE SEQUENCE</scope>
    <source>
        <strain evidence="2">MT106</strain>
    </source>
</reference>
<evidence type="ECO:0000313" key="3">
    <source>
        <dbReference type="Proteomes" id="UP000789831"/>
    </source>
</evidence>
<evidence type="ECO:0000256" key="1">
    <source>
        <dbReference type="SAM" id="MobiDB-lite"/>
    </source>
</evidence>
<feature type="compositionally biased region" description="Low complexity" evidence="1">
    <location>
        <begin position="105"/>
        <end position="121"/>
    </location>
</feature>
<feature type="compositionally biased region" description="Basic and acidic residues" evidence="1">
    <location>
        <begin position="92"/>
        <end position="101"/>
    </location>
</feature>
<protein>
    <submittedName>
        <fullName evidence="2">2479_t:CDS:1</fullName>
    </submittedName>
</protein>
<gene>
    <name evidence="2" type="ORF">AGERDE_LOCUS9340</name>
</gene>
<organism evidence="2 3">
    <name type="scientific">Ambispora gerdemannii</name>
    <dbReference type="NCBI Taxonomy" id="144530"/>
    <lineage>
        <taxon>Eukaryota</taxon>
        <taxon>Fungi</taxon>
        <taxon>Fungi incertae sedis</taxon>
        <taxon>Mucoromycota</taxon>
        <taxon>Glomeromycotina</taxon>
        <taxon>Glomeromycetes</taxon>
        <taxon>Archaeosporales</taxon>
        <taxon>Ambisporaceae</taxon>
        <taxon>Ambispora</taxon>
    </lineage>
</organism>
<feature type="compositionally biased region" description="Low complexity" evidence="1">
    <location>
        <begin position="15"/>
        <end position="29"/>
    </location>
</feature>
<name>A0A9N9GF60_9GLOM</name>
<feature type="non-terminal residue" evidence="2">
    <location>
        <position position="121"/>
    </location>
</feature>
<sequence>NTGTNIGSKSLMEIGNGNDQNSGNSGSNNCKGLPNGSSVRKLEYGGNNTYLKQNDCSSAGNNNINNVVSRFSVSGSVMLETLINNNINQNDHNGEGSESKNIESGNGANDDNNNADSVWCI</sequence>
<feature type="region of interest" description="Disordered" evidence="1">
    <location>
        <begin position="1"/>
        <end position="38"/>
    </location>
</feature>
<dbReference type="Proteomes" id="UP000789831">
    <property type="component" value="Unassembled WGS sequence"/>
</dbReference>
<evidence type="ECO:0000313" key="2">
    <source>
        <dbReference type="EMBL" id="CAG8605934.1"/>
    </source>
</evidence>